<protein>
    <submittedName>
        <fullName evidence="8">Helix-turn-helix domain-containing protein</fullName>
    </submittedName>
</protein>
<dbReference type="Gene3D" id="1.10.10.60">
    <property type="entry name" value="Homeodomain-like"/>
    <property type="match status" value="1"/>
</dbReference>
<organism evidence="8 9">
    <name type="scientific">Candidatus Mailhella merdigallinarum</name>
    <dbReference type="NCBI Taxonomy" id="2838658"/>
    <lineage>
        <taxon>Bacteria</taxon>
        <taxon>Pseudomonadati</taxon>
        <taxon>Thermodesulfobacteriota</taxon>
        <taxon>Desulfovibrionia</taxon>
        <taxon>Desulfovibrionales</taxon>
        <taxon>Desulfovibrionaceae</taxon>
        <taxon>Mailhella</taxon>
    </lineage>
</organism>
<name>A0A9D2HCT8_9BACT</name>
<dbReference type="SUPFAM" id="SSF55945">
    <property type="entry name" value="TATA-box binding protein-like"/>
    <property type="match status" value="1"/>
</dbReference>
<dbReference type="GO" id="GO:0008270">
    <property type="term" value="F:zinc ion binding"/>
    <property type="evidence" value="ECO:0007669"/>
    <property type="project" value="InterPro"/>
</dbReference>
<dbReference type="PANTHER" id="PTHR43280:SF2">
    <property type="entry name" value="HTH-TYPE TRANSCRIPTIONAL REGULATOR EXSA"/>
    <property type="match status" value="1"/>
</dbReference>
<gene>
    <name evidence="8" type="ORF">H9962_01270</name>
</gene>
<dbReference type="AlphaFoldDB" id="A0A9D2HCT8"/>
<evidence type="ECO:0000256" key="2">
    <source>
        <dbReference type="ARBA" id="ARBA00022603"/>
    </source>
</evidence>
<dbReference type="InterPro" id="IPR004026">
    <property type="entry name" value="Ada_DNA_repair_Zn-bd"/>
</dbReference>
<keyword evidence="2" id="KW-0489">Methyltransferase</keyword>
<dbReference type="GO" id="GO:0043565">
    <property type="term" value="F:sequence-specific DNA binding"/>
    <property type="evidence" value="ECO:0007669"/>
    <property type="project" value="InterPro"/>
</dbReference>
<dbReference type="GO" id="GO:0008168">
    <property type="term" value="F:methyltransferase activity"/>
    <property type="evidence" value="ECO:0007669"/>
    <property type="project" value="UniProtKB-KW"/>
</dbReference>
<keyword evidence="2" id="KW-0808">Transferase</keyword>
<dbReference type="EMBL" id="DXAN01000003">
    <property type="protein sequence ID" value="HJA07811.1"/>
    <property type="molecule type" value="Genomic_DNA"/>
</dbReference>
<dbReference type="InterPro" id="IPR009057">
    <property type="entry name" value="Homeodomain-like_sf"/>
</dbReference>
<keyword evidence="5" id="KW-0010">Activator</keyword>
<dbReference type="SUPFAM" id="SSF57884">
    <property type="entry name" value="Ada DNA repair protein, N-terminal domain (N-Ada 10)"/>
    <property type="match status" value="1"/>
</dbReference>
<keyword evidence="6" id="KW-0804">Transcription</keyword>
<dbReference type="SUPFAM" id="SSF46689">
    <property type="entry name" value="Homeodomain-like"/>
    <property type="match status" value="2"/>
</dbReference>
<evidence type="ECO:0000313" key="9">
    <source>
        <dbReference type="Proteomes" id="UP000824225"/>
    </source>
</evidence>
<dbReference type="GO" id="GO:0006281">
    <property type="term" value="P:DNA repair"/>
    <property type="evidence" value="ECO:0007669"/>
    <property type="project" value="InterPro"/>
</dbReference>
<feature type="domain" description="HTH araC/xylS-type" evidence="7">
    <location>
        <begin position="86"/>
        <end position="184"/>
    </location>
</feature>
<comment type="cofactor">
    <cofactor evidence="1">
        <name>Zn(2+)</name>
        <dbReference type="ChEBI" id="CHEBI:29105"/>
    </cofactor>
</comment>
<keyword evidence="4" id="KW-0238">DNA-binding</keyword>
<dbReference type="Pfam" id="PF06029">
    <property type="entry name" value="AlkA_N"/>
    <property type="match status" value="1"/>
</dbReference>
<dbReference type="SMART" id="SM01009">
    <property type="entry name" value="AlkA_N"/>
    <property type="match status" value="1"/>
</dbReference>
<dbReference type="PANTHER" id="PTHR43280">
    <property type="entry name" value="ARAC-FAMILY TRANSCRIPTIONAL REGULATOR"/>
    <property type="match status" value="1"/>
</dbReference>
<dbReference type="Gene3D" id="3.30.310.20">
    <property type="entry name" value="DNA-3-methyladenine glycosylase AlkA, N-terminal domain"/>
    <property type="match status" value="1"/>
</dbReference>
<comment type="caution">
    <text evidence="8">The sequence shown here is derived from an EMBL/GenBank/DDBJ whole genome shotgun (WGS) entry which is preliminary data.</text>
</comment>
<dbReference type="GO" id="GO:0032259">
    <property type="term" value="P:methylation"/>
    <property type="evidence" value="ECO:0007669"/>
    <property type="project" value="UniProtKB-KW"/>
</dbReference>
<accession>A0A9D2HCT8</accession>
<evidence type="ECO:0000256" key="5">
    <source>
        <dbReference type="ARBA" id="ARBA00023159"/>
    </source>
</evidence>
<reference evidence="8" key="2">
    <citation type="submission" date="2021-04" db="EMBL/GenBank/DDBJ databases">
        <authorList>
            <person name="Gilroy R."/>
        </authorList>
    </citation>
    <scope>NUCLEOTIDE SEQUENCE</scope>
    <source>
        <strain evidence="8">CHK186-16707</strain>
    </source>
</reference>
<dbReference type="InterPro" id="IPR035451">
    <property type="entry name" value="Ada-like_dom_sf"/>
</dbReference>
<dbReference type="InterPro" id="IPR018060">
    <property type="entry name" value="HTH_AraC"/>
</dbReference>
<evidence type="ECO:0000259" key="7">
    <source>
        <dbReference type="PROSITE" id="PS01124"/>
    </source>
</evidence>
<dbReference type="Gene3D" id="1.10.1670.10">
    <property type="entry name" value="Helix-hairpin-Helix base-excision DNA repair enzymes (C-terminal)"/>
    <property type="match status" value="1"/>
</dbReference>
<proteinExistence type="predicted"/>
<dbReference type="Gene3D" id="3.40.10.10">
    <property type="entry name" value="DNA Methylphosphotriester Repair Domain"/>
    <property type="match status" value="1"/>
</dbReference>
<dbReference type="Pfam" id="PF02805">
    <property type="entry name" value="Ada_Zn_binding"/>
    <property type="match status" value="1"/>
</dbReference>
<dbReference type="Proteomes" id="UP000824225">
    <property type="component" value="Unassembled WGS sequence"/>
</dbReference>
<dbReference type="InterPro" id="IPR023170">
    <property type="entry name" value="HhH_base_excis_C"/>
</dbReference>
<evidence type="ECO:0000256" key="6">
    <source>
        <dbReference type="ARBA" id="ARBA00023163"/>
    </source>
</evidence>
<dbReference type="GO" id="GO:0003700">
    <property type="term" value="F:DNA-binding transcription factor activity"/>
    <property type="evidence" value="ECO:0007669"/>
    <property type="project" value="InterPro"/>
</dbReference>
<evidence type="ECO:0000313" key="8">
    <source>
        <dbReference type="EMBL" id="HJA07811.1"/>
    </source>
</evidence>
<keyword evidence="3" id="KW-0805">Transcription regulation</keyword>
<dbReference type="SMART" id="SM00342">
    <property type="entry name" value="HTH_ARAC"/>
    <property type="match status" value="1"/>
</dbReference>
<dbReference type="InterPro" id="IPR011257">
    <property type="entry name" value="DNA_glycosylase"/>
</dbReference>
<evidence type="ECO:0000256" key="1">
    <source>
        <dbReference type="ARBA" id="ARBA00001947"/>
    </source>
</evidence>
<dbReference type="InterPro" id="IPR037046">
    <property type="entry name" value="AlkA_N_sf"/>
</dbReference>
<evidence type="ECO:0000256" key="4">
    <source>
        <dbReference type="ARBA" id="ARBA00023125"/>
    </source>
</evidence>
<evidence type="ECO:0000256" key="3">
    <source>
        <dbReference type="ARBA" id="ARBA00023015"/>
    </source>
</evidence>
<dbReference type="InterPro" id="IPR010316">
    <property type="entry name" value="AlkA_N"/>
</dbReference>
<dbReference type="PROSITE" id="PS01124">
    <property type="entry name" value="HTH_ARAC_FAMILY_2"/>
    <property type="match status" value="1"/>
</dbReference>
<sequence>MEHEEVLYSAFKARDRRFDGRFFVGVSSTGIYCRPICWTRMPRLTNCTFFTSAAEAEKEGYRPCLLCRPELAPGNAPLYAKQTLARKAARLLEEHCGHGESLDRLAERLGCTDRHLRRVFMEEYQVTPVQYLQTCRLLLAKNLLTDTEMSILQVAMAAGFGSQRRMNDLFQKRYRLSPTSLRKHASEGKCGKGLIKVELGYRPPYCWDDILEFLANRAVEGVEKVENGTYCRTVHLRDRAGKSCVGWMTVTRHPKRASLVVSMNDALIPVLSQVLSRTRHLFDLHCDPDAVHEVLQSMNELQSGICVKGRRIPGCFDHFEMAVRAILYQQTTIKEANTLAGRLAKHMGMSVETGIAGLSHAFPTAKNMVALGSTIRECLGSIGIAANYSQCLLDFAQALERGEILIGHEADPLEEIKKLQTIKNISGGTARYIAMRVMGWPDVFLEDDVEIHHALSDYTPMDVLKLSERWKPWRSYAVINLWQWSRRHAAHNDITSR</sequence>
<dbReference type="SUPFAM" id="SSF48150">
    <property type="entry name" value="DNA-glycosylase"/>
    <property type="match status" value="1"/>
</dbReference>
<dbReference type="Gene3D" id="1.10.340.30">
    <property type="entry name" value="Hypothetical protein, domain 2"/>
    <property type="match status" value="1"/>
</dbReference>
<reference evidence="8" key="1">
    <citation type="journal article" date="2021" name="PeerJ">
        <title>Extensive microbial diversity within the chicken gut microbiome revealed by metagenomics and culture.</title>
        <authorList>
            <person name="Gilroy R."/>
            <person name="Ravi A."/>
            <person name="Getino M."/>
            <person name="Pursley I."/>
            <person name="Horton D.L."/>
            <person name="Alikhan N.F."/>
            <person name="Baker D."/>
            <person name="Gharbi K."/>
            <person name="Hall N."/>
            <person name="Watson M."/>
            <person name="Adriaenssens E.M."/>
            <person name="Foster-Nyarko E."/>
            <person name="Jarju S."/>
            <person name="Secka A."/>
            <person name="Antonio M."/>
            <person name="Oren A."/>
            <person name="Chaudhuri R.R."/>
            <person name="La Ragione R."/>
            <person name="Hildebrand F."/>
            <person name="Pallen M.J."/>
        </authorList>
    </citation>
    <scope>NUCLEOTIDE SEQUENCE</scope>
    <source>
        <strain evidence="8">CHK186-16707</strain>
    </source>
</reference>
<dbReference type="Pfam" id="PF12833">
    <property type="entry name" value="HTH_18"/>
    <property type="match status" value="1"/>
</dbReference>